<dbReference type="EMBL" id="JAJNBZ010000002">
    <property type="protein sequence ID" value="MCE5168654.1"/>
    <property type="molecule type" value="Genomic_DNA"/>
</dbReference>
<feature type="domain" description="HTH gntR-type" evidence="4">
    <location>
        <begin position="10"/>
        <end position="78"/>
    </location>
</feature>
<dbReference type="Proteomes" id="UP001199916">
    <property type="component" value="Unassembled WGS sequence"/>
</dbReference>
<proteinExistence type="predicted"/>
<evidence type="ECO:0000259" key="4">
    <source>
        <dbReference type="PROSITE" id="PS50949"/>
    </source>
</evidence>
<keyword evidence="6" id="KW-1185">Reference proteome</keyword>
<dbReference type="InterPro" id="IPR000524">
    <property type="entry name" value="Tscrpt_reg_HTH_GntR"/>
</dbReference>
<dbReference type="InterPro" id="IPR036388">
    <property type="entry name" value="WH-like_DNA-bd_sf"/>
</dbReference>
<accession>A0ABS8YGN5</accession>
<sequence length="129" mass="14806">MFRLQERSTTPIYEQIVEQMKALVAKNVMQPGEKVPSVRELSSMLVVNPNTVSKAYQELERQGVIETLRGKGTFIAEPAAPPMAEERMTKLKDEVNRIAVEAKHLGLEREEFIDMVEQACEVWWRDDES</sequence>
<dbReference type="CDD" id="cd07377">
    <property type="entry name" value="WHTH_GntR"/>
    <property type="match status" value="1"/>
</dbReference>
<keyword evidence="2" id="KW-0238">DNA-binding</keyword>
<keyword evidence="3" id="KW-0804">Transcription</keyword>
<evidence type="ECO:0000256" key="2">
    <source>
        <dbReference type="ARBA" id="ARBA00023125"/>
    </source>
</evidence>
<evidence type="ECO:0000313" key="5">
    <source>
        <dbReference type="EMBL" id="MCE5168654.1"/>
    </source>
</evidence>
<dbReference type="InterPro" id="IPR036390">
    <property type="entry name" value="WH_DNA-bd_sf"/>
</dbReference>
<evidence type="ECO:0000313" key="6">
    <source>
        <dbReference type="Proteomes" id="UP001199916"/>
    </source>
</evidence>
<name>A0ABS8YGN5_9BACL</name>
<dbReference type="PROSITE" id="PS50949">
    <property type="entry name" value="HTH_GNTR"/>
    <property type="match status" value="1"/>
</dbReference>
<evidence type="ECO:0000256" key="1">
    <source>
        <dbReference type="ARBA" id="ARBA00023015"/>
    </source>
</evidence>
<dbReference type="SUPFAM" id="SSF46785">
    <property type="entry name" value="Winged helix' DNA-binding domain"/>
    <property type="match status" value="1"/>
</dbReference>
<protein>
    <submittedName>
        <fullName evidence="5">GntR family transcriptional regulator</fullName>
    </submittedName>
</protein>
<gene>
    <name evidence="5" type="ORF">LQV63_04915</name>
</gene>
<organism evidence="5 6">
    <name type="scientific">Paenibacillus profundus</name>
    <dbReference type="NCBI Taxonomy" id="1173085"/>
    <lineage>
        <taxon>Bacteria</taxon>
        <taxon>Bacillati</taxon>
        <taxon>Bacillota</taxon>
        <taxon>Bacilli</taxon>
        <taxon>Bacillales</taxon>
        <taxon>Paenibacillaceae</taxon>
        <taxon>Paenibacillus</taxon>
    </lineage>
</organism>
<reference evidence="5 6" key="1">
    <citation type="submission" date="2021-11" db="EMBL/GenBank/DDBJ databases">
        <title>Draft genome sequence of Paenibacillus profundus YoMME, a new Gram-positive bacteria with exoelectrogenic properties.</title>
        <authorList>
            <person name="Hubenova Y."/>
            <person name="Hubenova E."/>
            <person name="Manasiev Y."/>
            <person name="Peykov S."/>
            <person name="Mitov M."/>
        </authorList>
    </citation>
    <scope>NUCLEOTIDE SEQUENCE [LARGE SCALE GENOMIC DNA]</scope>
    <source>
        <strain evidence="5 6">YoMME</strain>
    </source>
</reference>
<keyword evidence="1" id="KW-0805">Transcription regulation</keyword>
<dbReference type="SMART" id="SM00345">
    <property type="entry name" value="HTH_GNTR"/>
    <property type="match status" value="1"/>
</dbReference>
<comment type="caution">
    <text evidence="5">The sequence shown here is derived from an EMBL/GenBank/DDBJ whole genome shotgun (WGS) entry which is preliminary data.</text>
</comment>
<dbReference type="PANTHER" id="PTHR38445:SF9">
    <property type="entry name" value="HTH-TYPE TRANSCRIPTIONAL REPRESSOR YTRA"/>
    <property type="match status" value="1"/>
</dbReference>
<dbReference type="Pfam" id="PF00392">
    <property type="entry name" value="GntR"/>
    <property type="match status" value="1"/>
</dbReference>
<dbReference type="PANTHER" id="PTHR38445">
    <property type="entry name" value="HTH-TYPE TRANSCRIPTIONAL REPRESSOR YTRA"/>
    <property type="match status" value="1"/>
</dbReference>
<dbReference type="Gene3D" id="1.10.10.10">
    <property type="entry name" value="Winged helix-like DNA-binding domain superfamily/Winged helix DNA-binding domain"/>
    <property type="match status" value="1"/>
</dbReference>
<evidence type="ECO:0000256" key="3">
    <source>
        <dbReference type="ARBA" id="ARBA00023163"/>
    </source>
</evidence>
<dbReference type="RefSeq" id="WP_019419357.1">
    <property type="nucleotide sequence ID" value="NZ_JAJNBZ010000002.1"/>
</dbReference>